<protein>
    <submittedName>
        <fullName evidence="2">Uncharacterized protein</fullName>
    </submittedName>
</protein>
<feature type="compositionally biased region" description="Gly residues" evidence="1">
    <location>
        <begin position="20"/>
        <end position="30"/>
    </location>
</feature>
<dbReference type="EMBL" id="BMRP01000049">
    <property type="protein sequence ID" value="GGU95456.1"/>
    <property type="molecule type" value="Genomic_DNA"/>
</dbReference>
<accession>A0ABQ2VL04</accession>
<evidence type="ECO:0000256" key="1">
    <source>
        <dbReference type="SAM" id="MobiDB-lite"/>
    </source>
</evidence>
<proteinExistence type="predicted"/>
<sequence>MQGDGEEEQQRGRKCRAQQGGSGGGWGRGGHQTSRGRDATGCRTQIPAIYPGGGIYSEGSGAFVRTTIRVTPGNTQHSVTGRILAAVIRMTKSITEPPLDFLMFSAL</sequence>
<keyword evidence="3" id="KW-1185">Reference proteome</keyword>
<name>A0ABQ2VL04_9ACTN</name>
<organism evidence="2 3">
    <name type="scientific">Streptomyces albospinus</name>
    <dbReference type="NCBI Taxonomy" id="285515"/>
    <lineage>
        <taxon>Bacteria</taxon>
        <taxon>Bacillati</taxon>
        <taxon>Actinomycetota</taxon>
        <taxon>Actinomycetes</taxon>
        <taxon>Kitasatosporales</taxon>
        <taxon>Streptomycetaceae</taxon>
        <taxon>Streptomyces</taxon>
    </lineage>
</organism>
<evidence type="ECO:0000313" key="2">
    <source>
        <dbReference type="EMBL" id="GGU95456.1"/>
    </source>
</evidence>
<comment type="caution">
    <text evidence="2">The sequence shown here is derived from an EMBL/GenBank/DDBJ whole genome shotgun (WGS) entry which is preliminary data.</text>
</comment>
<feature type="region of interest" description="Disordered" evidence="1">
    <location>
        <begin position="1"/>
        <end position="44"/>
    </location>
</feature>
<evidence type="ECO:0000313" key="3">
    <source>
        <dbReference type="Proteomes" id="UP000654471"/>
    </source>
</evidence>
<dbReference type="Proteomes" id="UP000654471">
    <property type="component" value="Unassembled WGS sequence"/>
</dbReference>
<gene>
    <name evidence="2" type="ORF">GCM10010211_73200</name>
</gene>
<reference evidence="3" key="1">
    <citation type="journal article" date="2019" name="Int. J. Syst. Evol. Microbiol.">
        <title>The Global Catalogue of Microorganisms (GCM) 10K type strain sequencing project: providing services to taxonomists for standard genome sequencing and annotation.</title>
        <authorList>
            <consortium name="The Broad Institute Genomics Platform"/>
            <consortium name="The Broad Institute Genome Sequencing Center for Infectious Disease"/>
            <person name="Wu L."/>
            <person name="Ma J."/>
        </authorList>
    </citation>
    <scope>NUCLEOTIDE SEQUENCE [LARGE SCALE GENOMIC DNA]</scope>
    <source>
        <strain evidence="3">JCM 3399</strain>
    </source>
</reference>